<dbReference type="InterPro" id="IPR029510">
    <property type="entry name" value="Ald_DH_CS_GLU"/>
</dbReference>
<dbReference type="InterPro" id="IPR012394">
    <property type="entry name" value="Aldehyde_DH_NAD(P)"/>
</dbReference>
<keyword evidence="2 4" id="KW-0560">Oxidoreductase</keyword>
<proteinExistence type="inferred from homology"/>
<dbReference type="PANTHER" id="PTHR43570">
    <property type="entry name" value="ALDEHYDE DEHYDROGENASE"/>
    <property type="match status" value="1"/>
</dbReference>
<dbReference type="Gene3D" id="3.40.309.10">
    <property type="entry name" value="Aldehyde Dehydrogenase, Chain A, domain 2"/>
    <property type="match status" value="1"/>
</dbReference>
<dbReference type="SUPFAM" id="SSF53720">
    <property type="entry name" value="ALDH-like"/>
    <property type="match status" value="1"/>
</dbReference>
<protein>
    <recommendedName>
        <fullName evidence="4">Aldehyde dehydrogenase</fullName>
    </recommendedName>
</protein>
<keyword evidence="3" id="KW-0520">NAD</keyword>
<dbReference type="InterPro" id="IPR016162">
    <property type="entry name" value="Ald_DH_N"/>
</dbReference>
<evidence type="ECO:0000256" key="7">
    <source>
        <dbReference type="RuleBase" id="RU003345"/>
    </source>
</evidence>
<dbReference type="Pfam" id="PF00171">
    <property type="entry name" value="Aldedh"/>
    <property type="match status" value="1"/>
</dbReference>
<evidence type="ECO:0000256" key="5">
    <source>
        <dbReference type="PIRSR" id="PIRSR036492-1"/>
    </source>
</evidence>
<dbReference type="InterPro" id="IPR015590">
    <property type="entry name" value="Aldehyde_DH_dom"/>
</dbReference>
<evidence type="ECO:0000256" key="6">
    <source>
        <dbReference type="PROSITE-ProRule" id="PRU10007"/>
    </source>
</evidence>
<dbReference type="EMBL" id="FWFO01000001">
    <property type="protein sequence ID" value="SLN25884.1"/>
    <property type="molecule type" value="Genomic_DNA"/>
</dbReference>
<evidence type="ECO:0000256" key="4">
    <source>
        <dbReference type="PIRNR" id="PIRNR036492"/>
    </source>
</evidence>
<reference evidence="9 10" key="1">
    <citation type="submission" date="2017-03" db="EMBL/GenBank/DDBJ databases">
        <authorList>
            <person name="Afonso C.L."/>
            <person name="Miller P.J."/>
            <person name="Scott M.A."/>
            <person name="Spackman E."/>
            <person name="Goraichik I."/>
            <person name="Dimitrov K.M."/>
            <person name="Suarez D.L."/>
            <person name="Swayne D.E."/>
        </authorList>
    </citation>
    <scope>NUCLEOTIDE SEQUENCE [LARGE SCALE GENOMIC DNA]</scope>
    <source>
        <strain evidence="9 10">CECT 7639</strain>
    </source>
</reference>
<dbReference type="GO" id="GO:0004029">
    <property type="term" value="F:aldehyde dehydrogenase (NAD+) activity"/>
    <property type="evidence" value="ECO:0007669"/>
    <property type="project" value="TreeGrafter"/>
</dbReference>
<organism evidence="9 10">
    <name type="scientific">Falsiruegeria litorea R37</name>
    <dbReference type="NCBI Taxonomy" id="1200284"/>
    <lineage>
        <taxon>Bacteria</taxon>
        <taxon>Pseudomonadati</taxon>
        <taxon>Pseudomonadota</taxon>
        <taxon>Alphaproteobacteria</taxon>
        <taxon>Rhodobacterales</taxon>
        <taxon>Roseobacteraceae</taxon>
        <taxon>Falsiruegeria</taxon>
    </lineage>
</organism>
<dbReference type="Proteomes" id="UP000193077">
    <property type="component" value="Unassembled WGS sequence"/>
</dbReference>
<dbReference type="OrthoDB" id="9812625at2"/>
<dbReference type="RefSeq" id="WP_085794585.1">
    <property type="nucleotide sequence ID" value="NZ_FWFO01000001.1"/>
</dbReference>
<sequence length="479" mass="51775">MTKHDPNLNADMLSLLEAQRSHFLTSGAPSLNERIDRINRLIDLIADNQDALCDAVSADFGNRSRAETLIADIGGTLTELKHAKSHLAQWMKPTKAKVDFPLNIFGGKARIEYQPLGVIGIVSPWNFPIYLAIGPMGEAFAAGNSVMLKPSEFTPNTSALMKQLIEEKFSANEAAVITGGVETGVNFTKLPFDHMLFTGATSIGKHILHAAADNLVPVTLELGGKSPAIVTNNADMDVATSRITAGKLFNAGQVCLAPDYALVPRAKVGDFVNQVKTKMAAAYPTLQGNQDYTHIVSDRQHDRLKALVQQARDSGAEVIEVNPANESFDGSNEKVMPPTIIVDPSPDLDVMTDEIFGPILPVIPYDTVEQAITFVNARPRPLALYVFSKDAGEQDKVLSNTTSGGACINDTIMHSTQQSLPFGGVGPSGMGAYHGHHGFKLFSHEKSVYKQINMDGPFKPLRAPFGEKFKKAVAPMLKK</sequence>
<evidence type="ECO:0000259" key="8">
    <source>
        <dbReference type="Pfam" id="PF00171"/>
    </source>
</evidence>
<evidence type="ECO:0000256" key="2">
    <source>
        <dbReference type="ARBA" id="ARBA00023002"/>
    </source>
</evidence>
<evidence type="ECO:0000313" key="9">
    <source>
        <dbReference type="EMBL" id="SLN25884.1"/>
    </source>
</evidence>
<accession>A0A1Y5RZ32</accession>
<dbReference type="FunFam" id="3.40.309.10:FF:000003">
    <property type="entry name" value="Aldehyde dehydrogenase"/>
    <property type="match status" value="1"/>
</dbReference>
<dbReference type="GO" id="GO:0006081">
    <property type="term" value="P:aldehyde metabolic process"/>
    <property type="evidence" value="ECO:0007669"/>
    <property type="project" value="InterPro"/>
</dbReference>
<dbReference type="PROSITE" id="PS00070">
    <property type="entry name" value="ALDEHYDE_DEHYDR_CYS"/>
    <property type="match status" value="1"/>
</dbReference>
<feature type="domain" description="Aldehyde dehydrogenase" evidence="8">
    <location>
        <begin position="18"/>
        <end position="448"/>
    </location>
</feature>
<dbReference type="PROSITE" id="PS00687">
    <property type="entry name" value="ALDEHYDE_DEHYDR_GLU"/>
    <property type="match status" value="1"/>
</dbReference>
<dbReference type="Gene3D" id="3.40.605.10">
    <property type="entry name" value="Aldehyde Dehydrogenase, Chain A, domain 1"/>
    <property type="match status" value="1"/>
</dbReference>
<dbReference type="PIRSF" id="PIRSF036492">
    <property type="entry name" value="ALDH"/>
    <property type="match status" value="1"/>
</dbReference>
<dbReference type="GO" id="GO:0005737">
    <property type="term" value="C:cytoplasm"/>
    <property type="evidence" value="ECO:0007669"/>
    <property type="project" value="TreeGrafter"/>
</dbReference>
<dbReference type="AlphaFoldDB" id="A0A1Y5RZ32"/>
<dbReference type="InterPro" id="IPR016163">
    <property type="entry name" value="Ald_DH_C"/>
</dbReference>
<evidence type="ECO:0000256" key="1">
    <source>
        <dbReference type="ARBA" id="ARBA00009986"/>
    </source>
</evidence>
<evidence type="ECO:0000313" key="10">
    <source>
        <dbReference type="Proteomes" id="UP000193077"/>
    </source>
</evidence>
<dbReference type="PANTHER" id="PTHR43570:SF20">
    <property type="entry name" value="ALDEHYDE DEHYDROGENASE ALDX-RELATED"/>
    <property type="match status" value="1"/>
</dbReference>
<dbReference type="InterPro" id="IPR016160">
    <property type="entry name" value="Ald_DH_CS_CYS"/>
</dbReference>
<feature type="active site" evidence="5 6">
    <location>
        <position position="221"/>
    </location>
</feature>
<name>A0A1Y5RZ32_9RHOB</name>
<evidence type="ECO:0000256" key="3">
    <source>
        <dbReference type="ARBA" id="ARBA00023027"/>
    </source>
</evidence>
<feature type="active site" evidence="5">
    <location>
        <position position="255"/>
    </location>
</feature>
<keyword evidence="10" id="KW-1185">Reference proteome</keyword>
<dbReference type="InterPro" id="IPR016161">
    <property type="entry name" value="Ald_DH/histidinol_DH"/>
</dbReference>
<gene>
    <name evidence="9" type="primary">calB</name>
    <name evidence="9" type="ORF">TRL7639_00916</name>
</gene>
<dbReference type="CDD" id="cd07133">
    <property type="entry name" value="ALDH_CALDH_CalB"/>
    <property type="match status" value="1"/>
</dbReference>
<comment type="similarity">
    <text evidence="1 4 7">Belongs to the aldehyde dehydrogenase family.</text>
</comment>